<evidence type="ECO:0000313" key="3">
    <source>
        <dbReference type="Proteomes" id="UP000029492"/>
    </source>
</evidence>
<accession>A0A089P2S2</accession>
<keyword evidence="3" id="KW-1185">Reference proteome</keyword>
<dbReference type="EMBL" id="CP003811">
    <property type="protein sequence ID" value="AIQ92333.1"/>
    <property type="molecule type" value="Genomic_DNA"/>
</dbReference>
<protein>
    <submittedName>
        <fullName evidence="2">Protein of unassigned function</fullName>
    </submittedName>
</protein>
<dbReference type="KEGG" id="mor:MOC_4578"/>
<name>A0A089P2S2_9HYPH</name>
<proteinExistence type="predicted"/>
<gene>
    <name evidence="2" type="ORF">MOC_4578</name>
</gene>
<organism evidence="2 3">
    <name type="scientific">Methylobacterium oryzae CBMB20</name>
    <dbReference type="NCBI Taxonomy" id="693986"/>
    <lineage>
        <taxon>Bacteria</taxon>
        <taxon>Pseudomonadati</taxon>
        <taxon>Pseudomonadota</taxon>
        <taxon>Alphaproteobacteria</taxon>
        <taxon>Hyphomicrobiales</taxon>
        <taxon>Methylobacteriaceae</taxon>
        <taxon>Methylobacterium</taxon>
    </lineage>
</organism>
<dbReference type="AlphaFoldDB" id="A0A089P2S2"/>
<sequence>MRPEPVEAVPPVRAPNAPDWANPLTEEERRALEAGWGFVE</sequence>
<feature type="compositionally biased region" description="Low complexity" evidence="1">
    <location>
        <begin position="1"/>
        <end position="18"/>
    </location>
</feature>
<evidence type="ECO:0000256" key="1">
    <source>
        <dbReference type="SAM" id="MobiDB-lite"/>
    </source>
</evidence>
<feature type="region of interest" description="Disordered" evidence="1">
    <location>
        <begin position="1"/>
        <end position="21"/>
    </location>
</feature>
<evidence type="ECO:0000313" key="2">
    <source>
        <dbReference type="EMBL" id="AIQ92333.1"/>
    </source>
</evidence>
<dbReference type="Proteomes" id="UP000029492">
    <property type="component" value="Chromosome"/>
</dbReference>
<dbReference type="HOGENOM" id="CLU_219424_0_0_5"/>
<reference evidence="2 3" key="1">
    <citation type="journal article" date="2014" name="PLoS ONE">
        <title>Genome Information of Methylobacterium oryzae, a Plant-Probiotic Methylotroph in the Phyllosphere.</title>
        <authorList>
            <person name="Kwak M.J."/>
            <person name="Jeong H."/>
            <person name="Madhaiyan M."/>
            <person name="Lee Y."/>
            <person name="Sa T.M."/>
            <person name="Oh T.K."/>
            <person name="Kim J.F."/>
        </authorList>
    </citation>
    <scope>NUCLEOTIDE SEQUENCE [LARGE SCALE GENOMIC DNA]</scope>
    <source>
        <strain evidence="2 3">CBMB20</strain>
    </source>
</reference>